<dbReference type="Pfam" id="PF13487">
    <property type="entry name" value="HD_5"/>
    <property type="match status" value="1"/>
</dbReference>
<dbReference type="KEGG" id="tmc:LMI_2724"/>
<reference evidence="5" key="1">
    <citation type="submission" date="2014-09" db="EMBL/GenBank/DDBJ databases">
        <authorList>
            <person name="Gomez-Valero L."/>
        </authorList>
    </citation>
    <scope>NUCLEOTIDE SEQUENCE [LARGE SCALE GENOMIC DNA]</scope>
    <source>
        <strain evidence="5">ATCC33218</strain>
    </source>
</reference>
<gene>
    <name evidence="3" type="ORF">LMI_2724</name>
    <name evidence="4" type="ORF">SAMN02982997_02484</name>
</gene>
<dbReference type="InterPro" id="IPR003607">
    <property type="entry name" value="HD/PDEase_dom"/>
</dbReference>
<dbReference type="PROSITE" id="PS51831">
    <property type="entry name" value="HD"/>
    <property type="match status" value="1"/>
</dbReference>
<dbReference type="AlphaFoldDB" id="A0A098GKD2"/>
<organism evidence="3 5">
    <name type="scientific">Legionella micdadei</name>
    <name type="common">Tatlockia micdadei</name>
    <dbReference type="NCBI Taxonomy" id="451"/>
    <lineage>
        <taxon>Bacteria</taxon>
        <taxon>Pseudomonadati</taxon>
        <taxon>Pseudomonadota</taxon>
        <taxon>Gammaproteobacteria</taxon>
        <taxon>Legionellales</taxon>
        <taxon>Legionellaceae</taxon>
        <taxon>Legionella</taxon>
    </lineage>
</organism>
<dbReference type="SMART" id="SM00471">
    <property type="entry name" value="HDc"/>
    <property type="match status" value="1"/>
</dbReference>
<evidence type="ECO:0000313" key="6">
    <source>
        <dbReference type="Proteomes" id="UP000182998"/>
    </source>
</evidence>
<feature type="domain" description="HD-GYP" evidence="2">
    <location>
        <begin position="180"/>
        <end position="375"/>
    </location>
</feature>
<protein>
    <submittedName>
        <fullName evidence="4">HDIG domain-containing protein</fullName>
    </submittedName>
</protein>
<dbReference type="NCBIfam" id="TIGR00277">
    <property type="entry name" value="HDIG"/>
    <property type="match status" value="1"/>
</dbReference>
<dbReference type="SUPFAM" id="SSF109604">
    <property type="entry name" value="HD-domain/PDEase-like"/>
    <property type="match status" value="1"/>
</dbReference>
<sequence length="387" mass="44505">MNNKKLTYNEKSLLRLYSAHSALFILTSAEHIASYLERLLNTVPGVLESEVCLIKSMERAEKELYSKFIGKIDLKQGKFNLHDFFNLCESLEEKEIQVYPLITKDIFYGLIALKISDFEQFSLFDPVVNSFAISTSIIFENIFQKYELEKTNKELLLHREHLSELVKLKTQSLEHAKIKLQSMLDKTVESLASVSELRDPFTAGHQYRVAKLAEEIANRFGVSPKIKHEIYLGALIHDIGKTRIPMEILVYPAKLSQLEYDFIKQHPEMGYQIAKKASFSKTITNIVLYHHERLDGSGYPYGLKDKEIPLETKIVSVADVFEAMSSHRPYRPKHTIEETLAELINGSGKLYEPSVVECCIELITKQHLELPTPPYERLNQSMYPSDK</sequence>
<dbReference type="OrthoDB" id="9764808at2"/>
<dbReference type="PANTHER" id="PTHR43155">
    <property type="entry name" value="CYCLIC DI-GMP PHOSPHODIESTERASE PA4108-RELATED"/>
    <property type="match status" value="1"/>
</dbReference>
<dbReference type="Proteomes" id="UP000032414">
    <property type="component" value="Chromosome I"/>
</dbReference>
<dbReference type="EMBL" id="FMVN01000013">
    <property type="protein sequence ID" value="SCY67948.1"/>
    <property type="molecule type" value="Genomic_DNA"/>
</dbReference>
<dbReference type="EMBL" id="LN614830">
    <property type="protein sequence ID" value="CEG61976.1"/>
    <property type="molecule type" value="Genomic_DNA"/>
</dbReference>
<name>A0A098GKD2_LEGMI</name>
<dbReference type="HOGENOM" id="CLU_000445_92_13_6"/>
<dbReference type="Gene3D" id="1.10.3210.10">
    <property type="entry name" value="Hypothetical protein af1432"/>
    <property type="match status" value="1"/>
</dbReference>
<feature type="domain" description="HD" evidence="1">
    <location>
        <begin position="202"/>
        <end position="324"/>
    </location>
</feature>
<dbReference type="InterPro" id="IPR006674">
    <property type="entry name" value="HD_domain"/>
</dbReference>
<dbReference type="GO" id="GO:0008081">
    <property type="term" value="F:phosphoric diester hydrolase activity"/>
    <property type="evidence" value="ECO:0007669"/>
    <property type="project" value="UniProtKB-ARBA"/>
</dbReference>
<dbReference type="Proteomes" id="UP000182998">
    <property type="component" value="Unassembled WGS sequence"/>
</dbReference>
<dbReference type="STRING" id="451.B6N58_02615"/>
<dbReference type="RefSeq" id="WP_052679579.1">
    <property type="nucleotide sequence ID" value="NZ_CP020614.1"/>
</dbReference>
<evidence type="ECO:0000313" key="4">
    <source>
        <dbReference type="EMBL" id="SCY67948.1"/>
    </source>
</evidence>
<evidence type="ECO:0000313" key="5">
    <source>
        <dbReference type="Proteomes" id="UP000032414"/>
    </source>
</evidence>
<dbReference type="InterPro" id="IPR006675">
    <property type="entry name" value="HDIG_dom"/>
</dbReference>
<accession>A0A098GKD2</accession>
<dbReference type="CDD" id="cd00077">
    <property type="entry name" value="HDc"/>
    <property type="match status" value="1"/>
</dbReference>
<dbReference type="PANTHER" id="PTHR43155:SF2">
    <property type="entry name" value="CYCLIC DI-GMP PHOSPHODIESTERASE PA4108"/>
    <property type="match status" value="1"/>
</dbReference>
<keyword evidence="6" id="KW-1185">Reference proteome</keyword>
<proteinExistence type="predicted"/>
<evidence type="ECO:0000259" key="2">
    <source>
        <dbReference type="PROSITE" id="PS51832"/>
    </source>
</evidence>
<dbReference type="PROSITE" id="PS51832">
    <property type="entry name" value="HD_GYP"/>
    <property type="match status" value="1"/>
</dbReference>
<evidence type="ECO:0000313" key="3">
    <source>
        <dbReference type="EMBL" id="CEG61976.1"/>
    </source>
</evidence>
<evidence type="ECO:0000259" key="1">
    <source>
        <dbReference type="PROSITE" id="PS51831"/>
    </source>
</evidence>
<reference evidence="3" key="2">
    <citation type="submission" date="2014-09" db="EMBL/GenBank/DDBJ databases">
        <authorList>
            <person name="GOMEZ-VALERO Laura"/>
        </authorList>
    </citation>
    <scope>NUCLEOTIDE SEQUENCE</scope>
    <source>
        <strain evidence="3">ATCC33218</strain>
    </source>
</reference>
<dbReference type="InterPro" id="IPR037522">
    <property type="entry name" value="HD_GYP_dom"/>
</dbReference>
<dbReference type="PATRIC" id="fig|451.8.peg.2542"/>
<reference evidence="4 6" key="3">
    <citation type="submission" date="2016-10" db="EMBL/GenBank/DDBJ databases">
        <authorList>
            <person name="Varghese N."/>
            <person name="Submissions S."/>
        </authorList>
    </citation>
    <scope>NUCLEOTIDE SEQUENCE [LARGE SCALE GENOMIC DNA]</scope>
    <source>
        <strain evidence="4 6">ATCC 33218</strain>
    </source>
</reference>